<dbReference type="OrthoDB" id="5470139at2"/>
<sequence>MTNTNNVIKYLNANISIKKSMYDSTLTTAKLSTVIKLIRDETVKNKIEQIRLLNANGAHDKAKEVKNNLPMFYLTCYHDIAGGANQYNENSHSGLMMFDIDKVSQDESKDLMYLLFSSEFADNVVFAFLSPSGGLKFTVATDYDGTDPDFYKHCYKKLYAHLVDIGMPEGNLDAQTCNANRGTYFSADKNIKLGKSKVISLEAYRAEYSILKAEDESMMCSLRAVNEHADYDEVYANRYWNNAVNNIIASMGSGDRHLNIFKLCMVSFKCGLGIEGAIEALNRAKANGQYTESMSIRNKALDAWKSFDGVVDIKFFKPRTAQQYAQIFSGL</sequence>
<gene>
    <name evidence="2" type="ORF">VIA_000975</name>
    <name evidence="3" type="ORF">VIOR3934_14192</name>
</gene>
<dbReference type="Proteomes" id="UP000003515">
    <property type="component" value="Unassembled WGS sequence"/>
</dbReference>
<reference evidence="2 5" key="1">
    <citation type="submission" date="2009-10" db="EMBL/GenBank/DDBJ databases">
        <authorList>
            <consortium name="Los Alamos National Laboratory (LANL)"/>
            <consortium name="National Microbial Pathogen Data Resource (NMPDR)"/>
            <person name="Munk A.C."/>
            <person name="Chertkov O."/>
            <person name="Tapia R."/>
            <person name="Green L."/>
            <person name="Rogers Y."/>
            <person name="Detter J.C."/>
            <person name="Bruce D."/>
            <person name="Brettin T.S."/>
            <person name="Colwell R.R."/>
            <person name="Huq A."/>
            <person name="Grim C.J."/>
            <person name="Hasan N.A."/>
            <person name="Bartels D."/>
            <person name="Vonstein V."/>
        </authorList>
    </citation>
    <scope>NUCLEOTIDE SEQUENCE [LARGE SCALE GENOMIC DNA]</scope>
    <source>
        <strain evidence="2 5">CIP 102891</strain>
    </source>
</reference>
<organism evidence="3 4">
    <name type="scientific">Vibrio orientalis CIP 102891 = ATCC 33934</name>
    <dbReference type="NCBI Taxonomy" id="675816"/>
    <lineage>
        <taxon>Bacteria</taxon>
        <taxon>Pseudomonadati</taxon>
        <taxon>Pseudomonadota</taxon>
        <taxon>Gammaproteobacteria</taxon>
        <taxon>Vibrionales</taxon>
        <taxon>Vibrionaceae</taxon>
        <taxon>Vibrio</taxon>
        <taxon>Vibrio oreintalis group</taxon>
    </lineage>
</organism>
<dbReference type="RefSeq" id="WP_004411486.1">
    <property type="nucleotide sequence ID" value="NZ_ACZV01000004.1"/>
</dbReference>
<evidence type="ECO:0000313" key="4">
    <source>
        <dbReference type="Proteomes" id="UP000002817"/>
    </source>
</evidence>
<evidence type="ECO:0000313" key="3">
    <source>
        <dbReference type="EMBL" id="EGU48267.1"/>
    </source>
</evidence>
<accession>C9QGL4</accession>
<keyword evidence="5" id="KW-1185">Reference proteome</keyword>
<evidence type="ECO:0000313" key="2">
    <source>
        <dbReference type="EMBL" id="EEX93818.1"/>
    </source>
</evidence>
<reference evidence="3 4" key="3">
    <citation type="journal article" date="2012" name="Int. J. Syst. Evol. Microbiol.">
        <title>Vibrio caribbeanicus sp. nov., isolated from the marine sponge Scleritoderma cyanea.</title>
        <authorList>
            <person name="Hoffmann M."/>
            <person name="Monday S.R."/>
            <person name="Allard M.W."/>
            <person name="Strain E.A."/>
            <person name="Whittaker P."/>
            <person name="Naum M."/>
            <person name="McCarthy P.J."/>
            <person name="Lopez J.V."/>
            <person name="Fischer M."/>
            <person name="Brown E.W."/>
        </authorList>
    </citation>
    <scope>NUCLEOTIDE SEQUENCE [LARGE SCALE GENOMIC DNA]</scope>
    <source>
        <strain evidence="3">CIP 102891</strain>
        <strain evidence="4">CIP 102891 / ATCC 33934</strain>
    </source>
</reference>
<name>C9QGL4_VIBOR</name>
<dbReference type="Proteomes" id="UP000002817">
    <property type="component" value="Unassembled WGS sequence"/>
</dbReference>
<comment type="caution">
    <text evidence="3">The sequence shown here is derived from an EMBL/GenBank/DDBJ whole genome shotgun (WGS) entry which is preliminary data.</text>
</comment>
<evidence type="ECO:0000259" key="1">
    <source>
        <dbReference type="Pfam" id="PF08800"/>
    </source>
</evidence>
<dbReference type="PATRIC" id="fig|675816.5.peg.2918"/>
<proteinExistence type="predicted"/>
<dbReference type="InterPro" id="IPR014907">
    <property type="entry name" value="BT4734-like_N"/>
</dbReference>
<protein>
    <recommendedName>
        <fullName evidence="1">BT4734-like N-terminal domain-containing protein</fullName>
    </recommendedName>
</protein>
<feature type="domain" description="BT4734-like N-terminal" evidence="1">
    <location>
        <begin position="66"/>
        <end position="189"/>
    </location>
</feature>
<evidence type="ECO:0000313" key="5">
    <source>
        <dbReference type="Proteomes" id="UP000003515"/>
    </source>
</evidence>
<dbReference type="EMBL" id="ACZV01000004">
    <property type="protein sequence ID" value="EEX93818.1"/>
    <property type="molecule type" value="Genomic_DNA"/>
</dbReference>
<dbReference type="AlphaFoldDB" id="C9QGL4"/>
<reference evidence="3" key="2">
    <citation type="submission" date="2011-08" db="EMBL/GenBank/DDBJ databases">
        <authorList>
            <person name="Hoffman M."/>
            <person name="Strain E.A."/>
            <person name="Brown E."/>
            <person name="Allard M.W."/>
        </authorList>
    </citation>
    <scope>NUCLEOTIDE SEQUENCE</scope>
    <source>
        <strain evidence="3">CIP 102891</strain>
    </source>
</reference>
<dbReference type="Pfam" id="PF08800">
    <property type="entry name" value="BT4734-like_N"/>
    <property type="match status" value="1"/>
</dbReference>
<dbReference type="EMBL" id="AFWH01000040">
    <property type="protein sequence ID" value="EGU48267.1"/>
    <property type="molecule type" value="Genomic_DNA"/>
</dbReference>